<keyword evidence="2" id="KW-1185">Reference proteome</keyword>
<dbReference type="AlphaFoldDB" id="A0A9P7YG79"/>
<gene>
    <name evidence="1" type="ORF">BJ875DRAFT_378843</name>
</gene>
<accession>A0A9P7YG79</accession>
<dbReference type="OrthoDB" id="496981at2759"/>
<sequence>MSIRKTIYIVRHGQGQHNGNSQVKDPILTPIGRAQCQALRALFLHHNDVQIVMASALRRTIQTAATAFAPTLAHPEVPFLLVPLAQEISDKPCDVGTNPKDLQAEMDQVMEEVDIKFKHEGRIDYSLLEEGWNSKEGIYEASLEAVTKRAAAMRKWLFQRPESVIVLVTHGAFIHHLTEDWTGLVPPKGKFANNTNLAGTVYKACEFRGFTFDETSTEDEPRLIEIGGTNRQAIRPLGAHARDIKGVEADFS</sequence>
<dbReference type="Gene3D" id="3.40.50.1240">
    <property type="entry name" value="Phosphoglycerate mutase-like"/>
    <property type="match status" value="1"/>
</dbReference>
<dbReference type="InterPro" id="IPR050275">
    <property type="entry name" value="PGM_Phosphatase"/>
</dbReference>
<dbReference type="EMBL" id="MU251506">
    <property type="protein sequence ID" value="KAG9233318.1"/>
    <property type="molecule type" value="Genomic_DNA"/>
</dbReference>
<dbReference type="SUPFAM" id="SSF53254">
    <property type="entry name" value="Phosphoglycerate mutase-like"/>
    <property type="match status" value="1"/>
</dbReference>
<dbReference type="InterPro" id="IPR029033">
    <property type="entry name" value="His_PPase_superfam"/>
</dbReference>
<organism evidence="1 2">
    <name type="scientific">Amylocarpus encephaloides</name>
    <dbReference type="NCBI Taxonomy" id="45428"/>
    <lineage>
        <taxon>Eukaryota</taxon>
        <taxon>Fungi</taxon>
        <taxon>Dikarya</taxon>
        <taxon>Ascomycota</taxon>
        <taxon>Pezizomycotina</taxon>
        <taxon>Leotiomycetes</taxon>
        <taxon>Helotiales</taxon>
        <taxon>Helotiales incertae sedis</taxon>
        <taxon>Amylocarpus</taxon>
    </lineage>
</organism>
<evidence type="ECO:0000313" key="1">
    <source>
        <dbReference type="EMBL" id="KAG9233318.1"/>
    </source>
</evidence>
<proteinExistence type="predicted"/>
<protein>
    <submittedName>
        <fullName evidence="1">Phosphoglycerate mutase family protein-like protein</fullName>
    </submittedName>
</protein>
<dbReference type="Pfam" id="PF00300">
    <property type="entry name" value="His_Phos_1"/>
    <property type="match status" value="1"/>
</dbReference>
<dbReference type="GO" id="GO:0016791">
    <property type="term" value="F:phosphatase activity"/>
    <property type="evidence" value="ECO:0007669"/>
    <property type="project" value="TreeGrafter"/>
</dbReference>
<dbReference type="GO" id="GO:0005737">
    <property type="term" value="C:cytoplasm"/>
    <property type="evidence" value="ECO:0007669"/>
    <property type="project" value="TreeGrafter"/>
</dbReference>
<reference evidence="1" key="1">
    <citation type="journal article" date="2021" name="IMA Fungus">
        <title>Genomic characterization of three marine fungi, including Emericellopsis atlantica sp. nov. with signatures of a generalist lifestyle and marine biomass degradation.</title>
        <authorList>
            <person name="Hagestad O.C."/>
            <person name="Hou L."/>
            <person name="Andersen J.H."/>
            <person name="Hansen E.H."/>
            <person name="Altermark B."/>
            <person name="Li C."/>
            <person name="Kuhnert E."/>
            <person name="Cox R.J."/>
            <person name="Crous P.W."/>
            <person name="Spatafora J.W."/>
            <person name="Lail K."/>
            <person name="Amirebrahimi M."/>
            <person name="Lipzen A."/>
            <person name="Pangilinan J."/>
            <person name="Andreopoulos W."/>
            <person name="Hayes R.D."/>
            <person name="Ng V."/>
            <person name="Grigoriev I.V."/>
            <person name="Jackson S.A."/>
            <person name="Sutton T.D.S."/>
            <person name="Dobson A.D.W."/>
            <person name="Rama T."/>
        </authorList>
    </citation>
    <scope>NUCLEOTIDE SEQUENCE</scope>
    <source>
        <strain evidence="1">TRa018bII</strain>
    </source>
</reference>
<dbReference type="PANTHER" id="PTHR48100">
    <property type="entry name" value="BROAD-SPECIFICITY PHOSPHATASE YOR283W-RELATED"/>
    <property type="match status" value="1"/>
</dbReference>
<dbReference type="PANTHER" id="PTHR48100:SF54">
    <property type="entry name" value="PHOSPHATASE SPAC5H10.03-RELATED"/>
    <property type="match status" value="1"/>
</dbReference>
<name>A0A9P7YG79_9HELO</name>
<dbReference type="Proteomes" id="UP000824998">
    <property type="component" value="Unassembled WGS sequence"/>
</dbReference>
<dbReference type="SMART" id="SM00855">
    <property type="entry name" value="PGAM"/>
    <property type="match status" value="1"/>
</dbReference>
<evidence type="ECO:0000313" key="2">
    <source>
        <dbReference type="Proteomes" id="UP000824998"/>
    </source>
</evidence>
<dbReference type="InterPro" id="IPR013078">
    <property type="entry name" value="His_Pase_superF_clade-1"/>
</dbReference>
<dbReference type="PROSITE" id="PS00175">
    <property type="entry name" value="PG_MUTASE"/>
    <property type="match status" value="1"/>
</dbReference>
<dbReference type="InterPro" id="IPR001345">
    <property type="entry name" value="PG/BPGM_mutase_AS"/>
</dbReference>
<dbReference type="CDD" id="cd07067">
    <property type="entry name" value="HP_PGM_like"/>
    <property type="match status" value="1"/>
</dbReference>
<comment type="caution">
    <text evidence="1">The sequence shown here is derived from an EMBL/GenBank/DDBJ whole genome shotgun (WGS) entry which is preliminary data.</text>
</comment>